<evidence type="ECO:0000256" key="2">
    <source>
        <dbReference type="ARBA" id="ARBA00022679"/>
    </source>
</evidence>
<sequence length="323" mass="33514">MSRRPVVAVLGDLNADVTIRVGAVPPPGGEAHADAALAVGGSAALTARWLAALGCEVRLAAAVGDDPFADWLLQSLIRDGVPPTWLQRIAGRPTGLCFALIHPGGERTLLASPGAARDLRWEEIPGSWLAGVDWLHVSGYAWRGGAERAAAERAVARAQAEGIPLSLDPGAMAGTVRGDRDPLSAFALLLPNRHEIRDLTGHDDPWSGAAELRRRGVGWVAVKLDRDGCLVQGPCGGACVPGHPVEVGNTTGAGDAFNAGAIVGVLSGWEPEEVGELGNLLGAAAVRHGAGGPLPERGDLLALLDRGSTLAGWIETHWRKEGR</sequence>
<protein>
    <submittedName>
        <fullName evidence="5">Sugar kinase</fullName>
        <ecNumber evidence="5">2.7.1.4</ecNumber>
    </submittedName>
</protein>
<evidence type="ECO:0000256" key="1">
    <source>
        <dbReference type="ARBA" id="ARBA00010688"/>
    </source>
</evidence>
<dbReference type="InterPro" id="IPR011611">
    <property type="entry name" value="PfkB_dom"/>
</dbReference>
<dbReference type="PROSITE" id="PS00584">
    <property type="entry name" value="PFKB_KINASES_2"/>
    <property type="match status" value="1"/>
</dbReference>
<dbReference type="InterPro" id="IPR052700">
    <property type="entry name" value="Carb_kinase_PfkB-like"/>
</dbReference>
<dbReference type="KEGG" id="bana:BARAN1_0044"/>
<dbReference type="PANTHER" id="PTHR43320">
    <property type="entry name" value="SUGAR KINASE"/>
    <property type="match status" value="1"/>
</dbReference>
<accession>A0A2X3KYP3</accession>
<keyword evidence="3 5" id="KW-0418">Kinase</keyword>
<name>A0A2X3KYP3_9BACT</name>
<dbReference type="SUPFAM" id="SSF53613">
    <property type="entry name" value="Ribokinase-like"/>
    <property type="match status" value="1"/>
</dbReference>
<gene>
    <name evidence="5" type="ORF">BARAN1_0044</name>
</gene>
<organism evidence="5 6">
    <name type="scientific">Candidatus Bipolaricaulis anaerobius</name>
    <dbReference type="NCBI Taxonomy" id="2026885"/>
    <lineage>
        <taxon>Bacteria</taxon>
        <taxon>Candidatus Bipolaricaulota</taxon>
        <taxon>Candidatus Bipolaricaulia</taxon>
        <taxon>Candidatus Bipolaricaulales</taxon>
        <taxon>Candidatus Bipolaricaulaceae</taxon>
        <taxon>Candidatus Bipolaricaulis</taxon>
    </lineage>
</organism>
<evidence type="ECO:0000256" key="3">
    <source>
        <dbReference type="ARBA" id="ARBA00022777"/>
    </source>
</evidence>
<dbReference type="InterPro" id="IPR002173">
    <property type="entry name" value="Carboh/pur_kinase_PfkB_CS"/>
</dbReference>
<keyword evidence="6" id="KW-1185">Reference proteome</keyword>
<dbReference type="EMBL" id="LS483254">
    <property type="protein sequence ID" value="SQD92069.1"/>
    <property type="molecule type" value="Genomic_DNA"/>
</dbReference>
<reference evidence="6" key="1">
    <citation type="submission" date="2018-05" db="EMBL/GenBank/DDBJ databases">
        <authorList>
            <person name="Hao L."/>
        </authorList>
    </citation>
    <scope>NUCLEOTIDE SEQUENCE [LARGE SCALE GENOMIC DNA]</scope>
</reference>
<dbReference type="RefSeq" id="WP_157959325.1">
    <property type="nucleotide sequence ID" value="NZ_LS483254.1"/>
</dbReference>
<dbReference type="Proteomes" id="UP000249818">
    <property type="component" value="Chromosome BARAN1"/>
</dbReference>
<dbReference type="GO" id="GO:0008865">
    <property type="term" value="F:fructokinase activity"/>
    <property type="evidence" value="ECO:0007669"/>
    <property type="project" value="UniProtKB-EC"/>
</dbReference>
<dbReference type="AlphaFoldDB" id="A0A2X3KYP3"/>
<comment type="similarity">
    <text evidence="1">Belongs to the carbohydrate kinase PfkB family.</text>
</comment>
<keyword evidence="2 5" id="KW-0808">Transferase</keyword>
<dbReference type="Gene3D" id="3.40.1190.20">
    <property type="match status" value="1"/>
</dbReference>
<dbReference type="OrthoDB" id="9775849at2"/>
<dbReference type="EC" id="2.7.1.4" evidence="5"/>
<evidence type="ECO:0000313" key="6">
    <source>
        <dbReference type="Proteomes" id="UP000249818"/>
    </source>
</evidence>
<dbReference type="Pfam" id="PF00294">
    <property type="entry name" value="PfkB"/>
    <property type="match status" value="1"/>
</dbReference>
<feature type="domain" description="Carbohydrate kinase PfkB" evidence="4">
    <location>
        <begin position="7"/>
        <end position="291"/>
    </location>
</feature>
<dbReference type="PANTHER" id="PTHR43320:SF3">
    <property type="entry name" value="CARBOHYDRATE KINASE PFKB DOMAIN-CONTAINING PROTEIN"/>
    <property type="match status" value="1"/>
</dbReference>
<proteinExistence type="inferred from homology"/>
<evidence type="ECO:0000313" key="5">
    <source>
        <dbReference type="EMBL" id="SQD92069.1"/>
    </source>
</evidence>
<evidence type="ECO:0000259" key="4">
    <source>
        <dbReference type="Pfam" id="PF00294"/>
    </source>
</evidence>
<dbReference type="InterPro" id="IPR029056">
    <property type="entry name" value="Ribokinase-like"/>
</dbReference>